<dbReference type="EMBL" id="CP023563">
    <property type="protein sequence ID" value="ATG52060.1"/>
    <property type="molecule type" value="Genomic_DNA"/>
</dbReference>
<evidence type="ECO:0000256" key="3">
    <source>
        <dbReference type="PROSITE-ProRule" id="PRU00289"/>
    </source>
</evidence>
<organism evidence="7 8">
    <name type="scientific">Brachybacterium vulturis</name>
    <dbReference type="NCBI Taxonomy" id="2017484"/>
    <lineage>
        <taxon>Bacteria</taxon>
        <taxon>Bacillati</taxon>
        <taxon>Actinomycetota</taxon>
        <taxon>Actinomycetes</taxon>
        <taxon>Micrococcales</taxon>
        <taxon>Dermabacteraceae</taxon>
        <taxon>Brachybacterium</taxon>
    </lineage>
</organism>
<dbReference type="PANTHER" id="PTHR22683:SF1">
    <property type="entry name" value="TYPE VII SECRETION SYSTEM PROTEIN ESSC"/>
    <property type="match status" value="1"/>
</dbReference>
<sequence>MSPPIPISWRPCSRCCVHTEKEPRMAQKYDKPAWNYTGPLLALTLVATAAALVFGLPAGWVAFAGLLVTACAHPAPVLTGPKGTPDNSREELLVFQHRIWLDIRNSLLLGNRWGWRWVWPGYPPRTAFFVSAATGALVAALPLSGQVPTMVLGAIGTLVGWDAPVVEMPWQVAFSSGLLTHHVLTAQSTLLQRFASRPDVTIGVGPLRQMWSSTARPVLLIALPLAIAGAWATGWGLEQLGQEGTWRRVGMAAGFVLTLNIVVGPYVSRIRLRRWRSVKEAEAAWEPRFAEVFTAKEGTPRIVERTIAPCGAIVDVVDAPPKLMASGLQGRAEVIQAAYGDPSTRIDVLASPNLDAAGKPVAGTAHQLRVRIVQWPEGSFPNLLDPDLDTLSRDLALEAALARALDAIGVNRMVLVEAKQVADMPARVDPRLSGLAAKREQHVRAQIAKLSDDDGEEIARLEATLEEPVEAPRTSPLMVAWRWLRGVPAPPLVTPDDSPLAIWKTTWAMPGIPTPPWASIQAEHAGIGSEASIMVGQEKVEVDAVVERRQGFILVGDPVSDDSRYSEESGLELAQVRNVQAEIEWEQRWEQALPQGAEGPTTRFEITRTAELSQRFAREPLVLHEQLFATKTGLDAGETYIDPRGKDFEKGMRTSITAAQMVSLVGWPAEKEGQGSRHPHLFLVRWSTQPVPTTPQDVTPDDSPGPVATSGPAWVLAHQVNTAFRAPAVKLPKPEIVEAEPLTVSASSKHAWKVTIRLHGGTTLVDVRKKADAIRSQLACPWMRIQSASDGQVTLFIGDPGGGAKLRRGADVQIRRVDFDQAFVDSTIANTSGAVPALTALERLETNDQVEVLDFDLPAGIDAAKVRGNREKLRSNLGVEFLDVRKRGASSVRLFTSEQDPLPERVGIPFDDIAAGTVPFGVNALGEQMVFDLEENPHLLILGATGSGKSATISTQLHGLIRTGCDVVIIDPTKGGHDFAFAKDWAIAPFAGDVYQAASTLKALYAELERRKALLGEHGQVKIGKLPERMRPPRIVVVIDEFTSLIGKSQVPPKSEDPAADHARLEVEAENNARAIVGSMVGKFAREARFVGIHLILGTQKLTSKSLDSVPGSSDLKTNLARMGQGNMTQGDRMSAFRNPLEADSIAEPKIGRGLFEPLNAAHPVLMQAWYEENHTLRENLTAAGVEPVPDERMLDPTDPRYAVAPLKDFVDVVEETVEQAPVVEDIDLNLGEFDLGALLAESDRVDPADQIDLPGTDVSESEEAADPGEPADAALGGCLSLSGLDVGGGSWQLVQSLQAALATADVDEVIADVDGLDEDSEVGVSYRELIAEVASEAGAQLREATPTGGQLEESDAAAEPEDSLPERDEDGADGESADPNMAGGQDDAEEPAVTESERDPGQDLEDGFDFSFPAPPMVRGGL</sequence>
<keyword evidence="5" id="KW-1133">Transmembrane helix</keyword>
<dbReference type="InterPro" id="IPR027417">
    <property type="entry name" value="P-loop_NTPase"/>
</dbReference>
<feature type="compositionally biased region" description="Acidic residues" evidence="4">
    <location>
        <begin position="1353"/>
        <end position="1377"/>
    </location>
</feature>
<dbReference type="PANTHER" id="PTHR22683">
    <property type="entry name" value="SPORULATION PROTEIN RELATED"/>
    <property type="match status" value="1"/>
</dbReference>
<dbReference type="Gene3D" id="3.40.50.300">
    <property type="entry name" value="P-loop containing nucleotide triphosphate hydrolases"/>
    <property type="match status" value="1"/>
</dbReference>
<keyword evidence="2 3" id="KW-0067">ATP-binding</keyword>
<evidence type="ECO:0000256" key="5">
    <source>
        <dbReference type="SAM" id="Phobius"/>
    </source>
</evidence>
<keyword evidence="5" id="KW-0472">Membrane</keyword>
<dbReference type="PROSITE" id="PS50901">
    <property type="entry name" value="FTSK"/>
    <property type="match status" value="1"/>
</dbReference>
<keyword evidence="8" id="KW-1185">Reference proteome</keyword>
<reference evidence="8" key="1">
    <citation type="submission" date="2017-09" db="EMBL/GenBank/DDBJ databases">
        <title>Brachybacterium sp. VM2412.</title>
        <authorList>
            <person name="Tak E.J."/>
            <person name="Bae J.-W."/>
        </authorList>
    </citation>
    <scope>NUCLEOTIDE SEQUENCE [LARGE SCALE GENOMIC DNA]</scope>
    <source>
        <strain evidence="8">VM2412</strain>
    </source>
</reference>
<gene>
    <name evidence="7" type="ORF">CFK38_11415</name>
</gene>
<feature type="transmembrane region" description="Helical" evidence="5">
    <location>
        <begin position="218"/>
        <end position="237"/>
    </location>
</feature>
<keyword evidence="5" id="KW-0812">Transmembrane</keyword>
<dbReference type="InterPro" id="IPR050206">
    <property type="entry name" value="FtsK/SpoIIIE/SftA"/>
</dbReference>
<evidence type="ECO:0000259" key="6">
    <source>
        <dbReference type="PROSITE" id="PS50901"/>
    </source>
</evidence>
<feature type="transmembrane region" description="Helical" evidence="5">
    <location>
        <begin position="249"/>
        <end position="267"/>
    </location>
</feature>
<dbReference type="GO" id="GO:0005524">
    <property type="term" value="F:ATP binding"/>
    <property type="evidence" value="ECO:0007669"/>
    <property type="project" value="UniProtKB-UniRule"/>
</dbReference>
<feature type="transmembrane region" description="Helical" evidence="5">
    <location>
        <begin position="33"/>
        <end position="54"/>
    </location>
</feature>
<dbReference type="InterPro" id="IPR002543">
    <property type="entry name" value="FtsK_dom"/>
</dbReference>
<feature type="region of interest" description="Disordered" evidence="4">
    <location>
        <begin position="1247"/>
        <end position="1273"/>
    </location>
</feature>
<name>A0A291GPN6_9MICO</name>
<protein>
    <recommendedName>
        <fullName evidence="6">FtsK domain-containing protein</fullName>
    </recommendedName>
</protein>
<dbReference type="SMART" id="SM00382">
    <property type="entry name" value="AAA"/>
    <property type="match status" value="1"/>
</dbReference>
<dbReference type="Pfam" id="PF01580">
    <property type="entry name" value="FtsK_SpoIIIE"/>
    <property type="match status" value="1"/>
</dbReference>
<accession>A0A291GPN6</accession>
<evidence type="ECO:0000256" key="4">
    <source>
        <dbReference type="SAM" id="MobiDB-lite"/>
    </source>
</evidence>
<dbReference type="KEGG" id="brz:CFK38_11415"/>
<dbReference type="CDD" id="cd01127">
    <property type="entry name" value="TrwB_TraG_TraD_VirD4"/>
    <property type="match status" value="1"/>
</dbReference>
<keyword evidence="1 3" id="KW-0547">Nucleotide-binding</keyword>
<feature type="domain" description="FtsK" evidence="6">
    <location>
        <begin position="926"/>
        <end position="1135"/>
    </location>
</feature>
<evidence type="ECO:0000256" key="1">
    <source>
        <dbReference type="ARBA" id="ARBA00022741"/>
    </source>
</evidence>
<dbReference type="GO" id="GO:0003677">
    <property type="term" value="F:DNA binding"/>
    <property type="evidence" value="ECO:0007669"/>
    <property type="project" value="InterPro"/>
</dbReference>
<dbReference type="Proteomes" id="UP000218165">
    <property type="component" value="Chromosome"/>
</dbReference>
<evidence type="ECO:0000313" key="8">
    <source>
        <dbReference type="Proteomes" id="UP000218165"/>
    </source>
</evidence>
<feature type="binding site" evidence="3">
    <location>
        <begin position="943"/>
        <end position="950"/>
    </location>
    <ligand>
        <name>ATP</name>
        <dbReference type="ChEBI" id="CHEBI:30616"/>
    </ligand>
</feature>
<dbReference type="InterPro" id="IPR003593">
    <property type="entry name" value="AAA+_ATPase"/>
</dbReference>
<feature type="region of interest" description="Disordered" evidence="4">
    <location>
        <begin position="1345"/>
        <end position="1423"/>
    </location>
</feature>
<evidence type="ECO:0000256" key="2">
    <source>
        <dbReference type="ARBA" id="ARBA00022840"/>
    </source>
</evidence>
<proteinExistence type="predicted"/>
<dbReference type="SUPFAM" id="SSF52540">
    <property type="entry name" value="P-loop containing nucleoside triphosphate hydrolases"/>
    <property type="match status" value="1"/>
</dbReference>
<evidence type="ECO:0000313" key="7">
    <source>
        <dbReference type="EMBL" id="ATG52060.1"/>
    </source>
</evidence>